<evidence type="ECO:0000256" key="1">
    <source>
        <dbReference type="ARBA" id="ARBA00022679"/>
    </source>
</evidence>
<comment type="subcellular location">
    <subcellularLocation>
        <location evidence="3">Cytoplasm</location>
    </subcellularLocation>
</comment>
<dbReference type="PANTHER" id="PTHR47690:SF1">
    <property type="entry name" value="GLUCOKINASE"/>
    <property type="match status" value="1"/>
</dbReference>
<comment type="catalytic activity">
    <reaction evidence="3">
        <text>D-glucose + ATP = D-glucose 6-phosphate + ADP + H(+)</text>
        <dbReference type="Rhea" id="RHEA:17825"/>
        <dbReference type="ChEBI" id="CHEBI:4167"/>
        <dbReference type="ChEBI" id="CHEBI:15378"/>
        <dbReference type="ChEBI" id="CHEBI:30616"/>
        <dbReference type="ChEBI" id="CHEBI:61548"/>
        <dbReference type="ChEBI" id="CHEBI:456216"/>
        <dbReference type="EC" id="2.7.1.2"/>
    </reaction>
</comment>
<dbReference type="HAMAP" id="MF_00524">
    <property type="entry name" value="Glucokinase"/>
    <property type="match status" value="1"/>
</dbReference>
<dbReference type="AlphaFoldDB" id="A0A285T8M1"/>
<dbReference type="STRING" id="538381.GCA_001696535_02294"/>
<dbReference type="Pfam" id="PF02685">
    <property type="entry name" value="Glucokinase"/>
    <property type="match status" value="1"/>
</dbReference>
<evidence type="ECO:0000256" key="2">
    <source>
        <dbReference type="ARBA" id="ARBA00022777"/>
    </source>
</evidence>
<evidence type="ECO:0000313" key="5">
    <source>
        <dbReference type="EMBL" id="SOC17490.1"/>
    </source>
</evidence>
<keyword evidence="3" id="KW-0963">Cytoplasm</keyword>
<dbReference type="GO" id="GO:0004340">
    <property type="term" value="F:glucokinase activity"/>
    <property type="evidence" value="ECO:0007669"/>
    <property type="project" value="UniProtKB-UniRule"/>
</dbReference>
<dbReference type="InterPro" id="IPR043129">
    <property type="entry name" value="ATPase_NBD"/>
</dbReference>
<evidence type="ECO:0000313" key="6">
    <source>
        <dbReference type="Proteomes" id="UP000219331"/>
    </source>
</evidence>
<keyword evidence="1 3" id="KW-0808">Transferase</keyword>
<organism evidence="5 6">
    <name type="scientific">Stappia indica</name>
    <dbReference type="NCBI Taxonomy" id="538381"/>
    <lineage>
        <taxon>Bacteria</taxon>
        <taxon>Pseudomonadati</taxon>
        <taxon>Pseudomonadota</taxon>
        <taxon>Alphaproteobacteria</taxon>
        <taxon>Hyphomicrobiales</taxon>
        <taxon>Stappiaceae</taxon>
        <taxon>Stappia</taxon>
    </lineage>
</organism>
<dbReference type="Gene3D" id="3.40.367.20">
    <property type="match status" value="1"/>
</dbReference>
<dbReference type="GO" id="GO:0006096">
    <property type="term" value="P:glycolytic process"/>
    <property type="evidence" value="ECO:0007669"/>
    <property type="project" value="UniProtKB-UniRule"/>
</dbReference>
<evidence type="ECO:0000256" key="4">
    <source>
        <dbReference type="RuleBase" id="RU004046"/>
    </source>
</evidence>
<accession>A0A285T8M1</accession>
<dbReference type="GO" id="GO:0005524">
    <property type="term" value="F:ATP binding"/>
    <property type="evidence" value="ECO:0007669"/>
    <property type="project" value="UniProtKB-UniRule"/>
</dbReference>
<evidence type="ECO:0000256" key="3">
    <source>
        <dbReference type="HAMAP-Rule" id="MF_00524"/>
    </source>
</evidence>
<dbReference type="EMBL" id="OBML01000009">
    <property type="protein sequence ID" value="SOC17490.1"/>
    <property type="molecule type" value="Genomic_DNA"/>
</dbReference>
<sequence>MTLSPPSLRGFRFPVLVADIGGTNARFAMVTDTHAATRVYGSVPTAGFPGLAEAAIATVLDHTSVMPRTAVLAVAGPVTGDRIPMTNADWVIEPLELIRRLGLESVVVLNDFEAQALALPGLEGDDVRQIGGGTAQANGAKVVLGPGTGLGAAAMIHTAGTWIPIPGEGGHMELGPVSETDYRVWPHIERQEGRIGAERIISGSGLLRLSRAVAAEAGTERAFERPRDVTEAADAGDEIALRTMDIFVRALGRVAGDFALTFLARGGVFLGGGIPGRIDTYLAHPAFRASFEAKAPHSALLATIPTFLIRHSNPALEGLASFARTPTLFAVELEGRHWSLGGATGPAATPE</sequence>
<dbReference type="NCBIfam" id="TIGR00749">
    <property type="entry name" value="glk"/>
    <property type="match status" value="1"/>
</dbReference>
<keyword evidence="3" id="KW-0067">ATP-binding</keyword>
<dbReference type="OrthoDB" id="9800595at2"/>
<keyword evidence="3" id="KW-0547">Nucleotide-binding</keyword>
<dbReference type="Proteomes" id="UP000219331">
    <property type="component" value="Unassembled WGS sequence"/>
</dbReference>
<dbReference type="InterPro" id="IPR003836">
    <property type="entry name" value="Glucokinase"/>
</dbReference>
<dbReference type="RefSeq" id="WP_097175620.1">
    <property type="nucleotide sequence ID" value="NZ_OBML01000009.1"/>
</dbReference>
<dbReference type="SUPFAM" id="SSF53067">
    <property type="entry name" value="Actin-like ATPase domain"/>
    <property type="match status" value="1"/>
</dbReference>
<keyword evidence="3" id="KW-0324">Glycolysis</keyword>
<reference evidence="5 6" key="1">
    <citation type="submission" date="2017-08" db="EMBL/GenBank/DDBJ databases">
        <authorList>
            <person name="de Groot N.N."/>
        </authorList>
    </citation>
    <scope>NUCLEOTIDE SEQUENCE [LARGE SCALE GENOMIC DNA]</scope>
    <source>
        <strain evidence="5 6">USBA 352</strain>
    </source>
</reference>
<feature type="binding site" evidence="3">
    <location>
        <begin position="18"/>
        <end position="23"/>
    </location>
    <ligand>
        <name>ATP</name>
        <dbReference type="ChEBI" id="CHEBI:30616"/>
    </ligand>
</feature>
<gene>
    <name evidence="3" type="primary">glk</name>
    <name evidence="5" type="ORF">SAMN05421512_10914</name>
</gene>
<name>A0A285T8M1_9HYPH</name>
<dbReference type="GO" id="GO:0005536">
    <property type="term" value="F:D-glucose binding"/>
    <property type="evidence" value="ECO:0007669"/>
    <property type="project" value="InterPro"/>
</dbReference>
<dbReference type="CDD" id="cd24008">
    <property type="entry name" value="ASKHA_NBD_GLK"/>
    <property type="match status" value="1"/>
</dbReference>
<protein>
    <recommendedName>
        <fullName evidence="3">Glucokinase</fullName>
        <ecNumber evidence="3">2.7.1.2</ecNumber>
    </recommendedName>
    <alternativeName>
        <fullName evidence="3">Glucose kinase</fullName>
    </alternativeName>
</protein>
<keyword evidence="2 3" id="KW-0418">Kinase</keyword>
<dbReference type="PANTHER" id="PTHR47690">
    <property type="entry name" value="GLUCOKINASE"/>
    <property type="match status" value="1"/>
</dbReference>
<keyword evidence="6" id="KW-1185">Reference proteome</keyword>
<comment type="similarity">
    <text evidence="3 4">Belongs to the bacterial glucokinase family.</text>
</comment>
<dbReference type="EC" id="2.7.1.2" evidence="3"/>
<dbReference type="Gene3D" id="3.30.420.40">
    <property type="match status" value="1"/>
</dbReference>
<proteinExistence type="inferred from homology"/>
<dbReference type="GO" id="GO:0005829">
    <property type="term" value="C:cytosol"/>
    <property type="evidence" value="ECO:0007669"/>
    <property type="project" value="TreeGrafter"/>
</dbReference>
<dbReference type="InterPro" id="IPR050201">
    <property type="entry name" value="Bacterial_glucokinase"/>
</dbReference>